<evidence type="ECO:0000259" key="4">
    <source>
        <dbReference type="Pfam" id="PF13934"/>
    </source>
</evidence>
<evidence type="ECO:0000256" key="1">
    <source>
        <dbReference type="ARBA" id="ARBA00004123"/>
    </source>
</evidence>
<dbReference type="InterPro" id="IPR032040">
    <property type="entry name" value="ELYS-bb"/>
</dbReference>
<dbReference type="InterPro" id="IPR025151">
    <property type="entry name" value="ELYS_dom"/>
</dbReference>
<feature type="compositionally biased region" description="Basic and acidic residues" evidence="3">
    <location>
        <begin position="1665"/>
        <end position="1674"/>
    </location>
</feature>
<reference evidence="6" key="1">
    <citation type="submission" date="2022-11" db="EMBL/GenBank/DDBJ databases">
        <title>Centuries of genome instability and evolution in soft-shell clam transmissible cancer (bioRxiv).</title>
        <authorList>
            <person name="Hart S.F.M."/>
            <person name="Yonemitsu M.A."/>
            <person name="Giersch R.M."/>
            <person name="Beal B.F."/>
            <person name="Arriagada G."/>
            <person name="Davis B.W."/>
            <person name="Ostrander E.A."/>
            <person name="Goff S.P."/>
            <person name="Metzger M.J."/>
        </authorList>
    </citation>
    <scope>NUCLEOTIDE SEQUENCE</scope>
    <source>
        <strain evidence="6">MELC-2E11</strain>
        <tissue evidence="6">Siphon/mantle</tissue>
    </source>
</reference>
<feature type="region of interest" description="Disordered" evidence="3">
    <location>
        <begin position="1050"/>
        <end position="1116"/>
    </location>
</feature>
<feature type="compositionally biased region" description="Polar residues" evidence="3">
    <location>
        <begin position="1950"/>
        <end position="1960"/>
    </location>
</feature>
<feature type="domain" description="ELYS-like" evidence="4">
    <location>
        <begin position="629"/>
        <end position="852"/>
    </location>
</feature>
<feature type="compositionally biased region" description="Basic and acidic residues" evidence="3">
    <location>
        <begin position="2006"/>
        <end position="2031"/>
    </location>
</feature>
<accession>A0ABY7F0F1</accession>
<dbReference type="Proteomes" id="UP001164746">
    <property type="component" value="Chromosome 9"/>
</dbReference>
<dbReference type="EMBL" id="CP111020">
    <property type="protein sequence ID" value="WAR15663.1"/>
    <property type="molecule type" value="Genomic_DNA"/>
</dbReference>
<feature type="compositionally biased region" description="Basic residues" evidence="3">
    <location>
        <begin position="1833"/>
        <end position="1842"/>
    </location>
</feature>
<feature type="region of interest" description="Disordered" evidence="3">
    <location>
        <begin position="1198"/>
        <end position="1305"/>
    </location>
</feature>
<feature type="compositionally biased region" description="Basic and acidic residues" evidence="3">
    <location>
        <begin position="1128"/>
        <end position="1140"/>
    </location>
</feature>
<feature type="compositionally biased region" description="Basic and acidic residues" evidence="3">
    <location>
        <begin position="1296"/>
        <end position="1305"/>
    </location>
</feature>
<dbReference type="Pfam" id="PF13934">
    <property type="entry name" value="ELYS"/>
    <property type="match status" value="1"/>
</dbReference>
<protein>
    <submittedName>
        <fullName evidence="6">ELYS-like protein</fullName>
    </submittedName>
</protein>
<comment type="subcellular location">
    <subcellularLocation>
        <location evidence="1">Nucleus</location>
    </subcellularLocation>
</comment>
<feature type="domain" description="ELYS beta-propeller" evidence="5">
    <location>
        <begin position="199"/>
        <end position="478"/>
    </location>
</feature>
<feature type="domain" description="ELYS beta-propeller" evidence="5">
    <location>
        <begin position="39"/>
        <end position="148"/>
    </location>
</feature>
<feature type="compositionally biased region" description="Basic and acidic residues" evidence="3">
    <location>
        <begin position="2069"/>
        <end position="2080"/>
    </location>
</feature>
<sequence>MQLAGKASRVSEFKTFPPDSLACLEEQPAGAISGVSKDGRNCWGVRGCHLEVLDTSTGDRKAAWQFGKLTGDAHTRVTCVKEMCPHVGAIGGGALKLLVGVCDASPTGLLCLFDVASAKVVKAIEVPYPVTEVEVVSIHSQSVAPHEELPSHLHMISPRVRDIENQRFHCMSQGLHLAMDINETMFTRSGFEYQKPDGLVMKTFRPDMVAVTCLRYTPQAGLLIVGFNFGCFQLWKLHVPVLEYSSRLESEPLPISHITYQEPENDPKNFCYIWVARGQPEMDDGGYDPSVSSIALYQLAFNHKAFYSNYGVFYDGLASVGLRMEHNLTANLVQTGSNFEGSSKVISCSNMSDPFYQPPAVQQKDESFEEAGQGPDLSLCMFVWETTDGQSHVGRYLAVFDINRWYQAQMPASVRYVSGLQDVCAYFSWCKLDSAVEKASNDTLVAAHVSADRLRRFDSSLPMPPEQHFYPSALAFEYEHQGCTLKSVLDWTWDTVSKLKHQIDTLSAPLYNWSGLTLDERAVQTLVQCNQKLANLICVLKVFVSQTGPISVAGEAELNSKILVTSLINQHLSVVMWFFSVGLLPENDDTEVTLGGQYCYPATSLMSAYKSRREELAGIHVDVGETDLLLIDGLVEHIGVKSVWDREGGTGLYPPPSLHALLSCYLLESSDVLSKHCLVLYVLLDLVSVDSSAEDENFSEKVNGFAKRFHLPATLVKLIQAFWLLDHRDFEESLKLLLDPMVRTEFSRWQHRRIIKSLLYQGDARMALRYISTLKPALTTPEDVKLKLTVLLANGMIESALDYQRKCRDKTNMQDLLAHLFLGCQQTKTVDRLLQLPLTELEESSLVSHLMSSSEPHSQELLVMHYLQRARFVEAVQLNERLKHSIMTEGCPKARERASARNAIVEKYASVLPSVQRRLLFEQTHVPKKNTQWRREIRRPTPLSTKLTHRQSKVTSQSTYIMTIMETLDEIEDNKNDETKPLDRSAGPFVCTPVTPARRSLRNTTRYVSASCLTLLQTPTVRKVTPRKSRPSLSQAITPQSILKVRNMISTTSPSPHSGGTTPNSLETEGSARKFPRKLGYSGSTPLSSLPRHLMSQTGSAPASPNMEKSPRHASHVDRLQRLPLHEDLSPDAAVRHDGRSGVTEDSDLKLRLEESDENISDEDVEEMEGSFMSPATSPASADLSHVSMATVRELALTTSTSPDISQMEPSTSISPRKSPSSPTVKISKSHVSEFAAKNSTDSTENTQEHVQSATTSTEHVQTGSLNFGKLKTSEEPVSIDLTESNDEMEVEESENEGKVEQTGEIFKDYEEIHPPGGIEEEPMEDTISEVGDIVDENVAQEKVNAHIEQEVENEVAKVEVVVDEDIVFKTPVKQEPVEEEEDNSKTGSNVQQTSPGLVVFDKQLQRKSLTPPSERNIPLIKKKDSPPDSEYGVQSPEVHGQNVAHILEEIDNRFADTPVKEEEEDVKRNIKTEAQGKPRARRKFEIGTDVNEADVEEMSETVENIDDNVEQVVSSTVTVAEPESSVQEPTTPTRSSRRLHRNDKSPEKASGSLEEPVTPSRSTRGRKKKDEGEVTQEETVTPTRSTRRQSRELASPSREGAVSSTRSLHRQARIEKIKDNLVAIEAKSRKPFSQEAKEAVQESLLQISEELRDKDKEDEVDDDTMTKIKDKIVESPPRTPIRGRKKAETSTRSSTRHKKSDEDSGGNDENIPVTPTRTRRGTKQTSSPKSEVKTKATTPRRGRKKADTGSDDDKSNNNAIELGPVEGVSFTEPLTVKGANTAVNVEINDSFGHSVIPEDVEVDDATPGTPSRRSLSRSCKKHVDENDVPKTPTRRQSLRRGNKTDDIDVDLPRTPTRRSLGRAVKAQLVEEENVPKTPTRRQSVGRGQKVDNDETEAPKTPTRQQSVGRGQKAENDETEVPKTPTRRQSVGRGQKAENDEAEAPKTPTRRQSLGRSGKSQVEEENVPKTPTRRQSAGRPRKQGETAFDNEEKGKATTPSRGRGKKYVDMEVTETEKLDEGDIDNKQDTKKATPSRRGRPKKTDSSPEKDVAIAELEKPVTPSRRGRPKKTDASSEKVEKVTTPSRRGHKKDVKSDSEEEVKEDGTPVEKMTPSRRKKTKTEATPAARTRSHDQEIEETDMPSLQPDLYDIQPSGFQFSDPMHVASSEDIQPPKAFTPVKSFIFSPPVNHTRPMRGVELEQAPPILLPEQTHPPEEEAKDKGKKTTVKRKKKLYKEQDELLLISPASVTTASPSEEGRGVVTRETRARKAQTKKDGTKIVVQGIEKALRGRKSSYRMGPVTKKK</sequence>
<dbReference type="Pfam" id="PF16687">
    <property type="entry name" value="ELYS-bb"/>
    <property type="match status" value="2"/>
</dbReference>
<dbReference type="PANTHER" id="PTHR21583:SF8">
    <property type="entry name" value="PROTEIN ELYS"/>
    <property type="match status" value="1"/>
</dbReference>
<feature type="compositionally biased region" description="Acidic residues" evidence="3">
    <location>
        <begin position="1492"/>
        <end position="1510"/>
    </location>
</feature>
<feature type="region of interest" description="Disordered" evidence="3">
    <location>
        <begin position="2206"/>
        <end position="2229"/>
    </location>
</feature>
<dbReference type="PANTHER" id="PTHR21583">
    <property type="entry name" value="ELYS PROTEIN"/>
    <property type="match status" value="1"/>
</dbReference>
<feature type="compositionally biased region" description="Basic and acidic residues" evidence="3">
    <location>
        <begin position="1452"/>
        <end position="1477"/>
    </location>
</feature>
<feature type="region of interest" description="Disordered" evidence="3">
    <location>
        <begin position="1792"/>
        <end position="2169"/>
    </location>
</feature>
<feature type="region of interest" description="Disordered" evidence="3">
    <location>
        <begin position="1452"/>
        <end position="1619"/>
    </location>
</feature>
<feature type="compositionally biased region" description="Basic and acidic residues" evidence="3">
    <location>
        <begin position="2255"/>
        <end position="2277"/>
    </location>
</feature>
<proteinExistence type="predicted"/>
<feature type="compositionally biased region" description="Acidic residues" evidence="3">
    <location>
        <begin position="1155"/>
        <end position="1164"/>
    </location>
</feature>
<feature type="region of interest" description="Disordered" evidence="3">
    <location>
        <begin position="1649"/>
        <end position="1771"/>
    </location>
</feature>
<evidence type="ECO:0000256" key="2">
    <source>
        <dbReference type="ARBA" id="ARBA00023242"/>
    </source>
</evidence>
<feature type="compositionally biased region" description="Polar residues" evidence="3">
    <location>
        <begin position="1198"/>
        <end position="1209"/>
    </location>
</feature>
<feature type="compositionally biased region" description="Low complexity" evidence="3">
    <location>
        <begin position="1210"/>
        <end position="1223"/>
    </location>
</feature>
<feature type="compositionally biased region" description="Polar residues" evidence="3">
    <location>
        <begin position="1512"/>
        <end position="1535"/>
    </location>
</feature>
<feature type="region of interest" description="Disordered" evidence="3">
    <location>
        <begin position="1022"/>
        <end position="1041"/>
    </location>
</feature>
<feature type="compositionally biased region" description="Low complexity" evidence="3">
    <location>
        <begin position="1050"/>
        <end position="1063"/>
    </location>
</feature>
<evidence type="ECO:0000313" key="6">
    <source>
        <dbReference type="EMBL" id="WAR15663.1"/>
    </source>
</evidence>
<name>A0ABY7F0F1_MYAAR</name>
<gene>
    <name evidence="6" type="ORF">MAR_005768</name>
</gene>
<keyword evidence="2" id="KW-0539">Nucleus</keyword>
<feature type="compositionally biased region" description="Polar residues" evidence="3">
    <location>
        <begin position="1386"/>
        <end position="1396"/>
    </location>
</feature>
<keyword evidence="7" id="KW-1185">Reference proteome</keyword>
<feature type="compositionally biased region" description="Basic and acidic residues" evidence="3">
    <location>
        <begin position="2041"/>
        <end position="2058"/>
    </location>
</feature>
<organism evidence="6 7">
    <name type="scientific">Mya arenaria</name>
    <name type="common">Soft-shell clam</name>
    <dbReference type="NCBI Taxonomy" id="6604"/>
    <lineage>
        <taxon>Eukaryota</taxon>
        <taxon>Metazoa</taxon>
        <taxon>Spiralia</taxon>
        <taxon>Lophotrochozoa</taxon>
        <taxon>Mollusca</taxon>
        <taxon>Bivalvia</taxon>
        <taxon>Autobranchia</taxon>
        <taxon>Heteroconchia</taxon>
        <taxon>Euheterodonta</taxon>
        <taxon>Imparidentia</taxon>
        <taxon>Neoheterodontei</taxon>
        <taxon>Myida</taxon>
        <taxon>Myoidea</taxon>
        <taxon>Myidae</taxon>
        <taxon>Mya</taxon>
    </lineage>
</organism>
<evidence type="ECO:0000256" key="3">
    <source>
        <dbReference type="SAM" id="MobiDB-lite"/>
    </source>
</evidence>
<feature type="region of interest" description="Disordered" evidence="3">
    <location>
        <begin position="1372"/>
        <end position="1437"/>
    </location>
</feature>
<evidence type="ECO:0000259" key="5">
    <source>
        <dbReference type="Pfam" id="PF16687"/>
    </source>
</evidence>
<dbReference type="InterPro" id="IPR052620">
    <property type="entry name" value="ELYS/MEL-28_NucAsmblyFactor"/>
</dbReference>
<evidence type="ECO:0000313" key="7">
    <source>
        <dbReference type="Proteomes" id="UP001164746"/>
    </source>
</evidence>
<feature type="compositionally biased region" description="Polar residues" evidence="3">
    <location>
        <begin position="1238"/>
        <end position="1266"/>
    </location>
</feature>
<feature type="compositionally biased region" description="Polar residues" evidence="3">
    <location>
        <begin position="1031"/>
        <end position="1041"/>
    </location>
</feature>
<feature type="region of interest" description="Disordered" evidence="3">
    <location>
        <begin position="2245"/>
        <end position="2277"/>
    </location>
</feature>
<feature type="region of interest" description="Disordered" evidence="3">
    <location>
        <begin position="1128"/>
        <end position="1164"/>
    </location>
</feature>
<feature type="compositionally biased region" description="Basic and acidic residues" evidence="3">
    <location>
        <begin position="1746"/>
        <end position="1756"/>
    </location>
</feature>
<feature type="compositionally biased region" description="Acidic residues" evidence="3">
    <location>
        <begin position="1284"/>
        <end position="1295"/>
    </location>
</feature>